<dbReference type="InterPro" id="IPR036390">
    <property type="entry name" value="WH_DNA-bd_sf"/>
</dbReference>
<dbReference type="Proteomes" id="UP000324550">
    <property type="component" value="Unassembled WGS sequence"/>
</dbReference>
<dbReference type="PANTHER" id="PTHR24567:SF26">
    <property type="entry name" value="REGULATORY PROTEIN YEIL"/>
    <property type="match status" value="1"/>
</dbReference>
<accession>A0A5D0GB99</accession>
<evidence type="ECO:0000256" key="1">
    <source>
        <dbReference type="ARBA" id="ARBA00023015"/>
    </source>
</evidence>
<dbReference type="InterPro" id="IPR012318">
    <property type="entry name" value="HTH_CRP"/>
</dbReference>
<dbReference type="GO" id="GO:0003700">
    <property type="term" value="F:DNA-binding transcription factor activity"/>
    <property type="evidence" value="ECO:0007669"/>
    <property type="project" value="TreeGrafter"/>
</dbReference>
<dbReference type="SUPFAM" id="SSF46785">
    <property type="entry name" value="Winged helix' DNA-binding domain"/>
    <property type="match status" value="1"/>
</dbReference>
<dbReference type="GO" id="GO:0003677">
    <property type="term" value="F:DNA binding"/>
    <property type="evidence" value="ECO:0007669"/>
    <property type="project" value="UniProtKB-KW"/>
</dbReference>
<dbReference type="SUPFAM" id="SSF51206">
    <property type="entry name" value="cAMP-binding domain-like"/>
    <property type="match status" value="1"/>
</dbReference>
<dbReference type="RefSeq" id="WP_148454590.1">
    <property type="nucleotide sequence ID" value="NZ_VSFC01000032.1"/>
</dbReference>
<dbReference type="CDD" id="cd00038">
    <property type="entry name" value="CAP_ED"/>
    <property type="match status" value="1"/>
</dbReference>
<keyword evidence="3" id="KW-0804">Transcription</keyword>
<dbReference type="InterPro" id="IPR014710">
    <property type="entry name" value="RmlC-like_jellyroll"/>
</dbReference>
<evidence type="ECO:0000313" key="7">
    <source>
        <dbReference type="Proteomes" id="UP000324550"/>
    </source>
</evidence>
<dbReference type="AlphaFoldDB" id="A0A5D0GB99"/>
<evidence type="ECO:0000256" key="3">
    <source>
        <dbReference type="ARBA" id="ARBA00023163"/>
    </source>
</evidence>
<reference evidence="6 7" key="1">
    <citation type="submission" date="2019-08" db="EMBL/GenBank/DDBJ databases">
        <title>Formosa sediminis sp. nov., isolated from marine sediment.</title>
        <authorList>
            <person name="Cao W.R."/>
        </authorList>
    </citation>
    <scope>NUCLEOTIDE SEQUENCE [LARGE SCALE GENOMIC DNA]</scope>
    <source>
        <strain evidence="6 7">1494</strain>
    </source>
</reference>
<comment type="caution">
    <text evidence="6">The sequence shown here is derived from an EMBL/GenBank/DDBJ whole genome shotgun (WGS) entry which is preliminary data.</text>
</comment>
<dbReference type="PANTHER" id="PTHR24567">
    <property type="entry name" value="CRP FAMILY TRANSCRIPTIONAL REGULATORY PROTEIN"/>
    <property type="match status" value="1"/>
</dbReference>
<dbReference type="GO" id="GO:0005829">
    <property type="term" value="C:cytosol"/>
    <property type="evidence" value="ECO:0007669"/>
    <property type="project" value="TreeGrafter"/>
</dbReference>
<dbReference type="InterPro" id="IPR018490">
    <property type="entry name" value="cNMP-bd_dom_sf"/>
</dbReference>
<keyword evidence="1" id="KW-0805">Transcription regulation</keyword>
<dbReference type="OrthoDB" id="9127033at2"/>
<organism evidence="6 7">
    <name type="scientific">Formosa maritima</name>
    <dbReference type="NCBI Taxonomy" id="2592046"/>
    <lineage>
        <taxon>Bacteria</taxon>
        <taxon>Pseudomonadati</taxon>
        <taxon>Bacteroidota</taxon>
        <taxon>Flavobacteriia</taxon>
        <taxon>Flavobacteriales</taxon>
        <taxon>Flavobacteriaceae</taxon>
        <taxon>Formosa</taxon>
    </lineage>
</organism>
<feature type="domain" description="Cyclic nucleotide-binding" evidence="4">
    <location>
        <begin position="15"/>
        <end position="111"/>
    </location>
</feature>
<sequence>MSSKCEQCIIRQFNSLKALTKDELLRISGCKTSKFIKKGEIIFEEGETLNGVYCVKDGICKLSKLSANGKDQIVKLVVKGDLLGQRSLISDESVNLSAVALNDMEVCFIPKVEIFGNLKNNSDFSMDVLKQMAHDLKESDNVIVNMAQKSVKQRLAEALLYIHKNFGVNKDGILNVVLSREDYASVVGTATESAIRVLSQFKKEGLISTTGKQIKLEDLEGLKRIE</sequence>
<evidence type="ECO:0000313" key="6">
    <source>
        <dbReference type="EMBL" id="TYA55940.1"/>
    </source>
</evidence>
<dbReference type="InterPro" id="IPR000595">
    <property type="entry name" value="cNMP-bd_dom"/>
</dbReference>
<dbReference type="PROSITE" id="PS50042">
    <property type="entry name" value="CNMP_BINDING_3"/>
    <property type="match status" value="1"/>
</dbReference>
<protein>
    <submittedName>
        <fullName evidence="6">Crp/Fnr family transcriptional regulator</fullName>
    </submittedName>
</protein>
<keyword evidence="2" id="KW-0238">DNA-binding</keyword>
<evidence type="ECO:0000259" key="5">
    <source>
        <dbReference type="PROSITE" id="PS51063"/>
    </source>
</evidence>
<gene>
    <name evidence="6" type="ORF">FVF61_06555</name>
</gene>
<dbReference type="EMBL" id="VSFC01000032">
    <property type="protein sequence ID" value="TYA55940.1"/>
    <property type="molecule type" value="Genomic_DNA"/>
</dbReference>
<feature type="domain" description="HTH crp-type" evidence="5">
    <location>
        <begin position="149"/>
        <end position="220"/>
    </location>
</feature>
<dbReference type="Gene3D" id="1.10.10.10">
    <property type="entry name" value="Winged helix-like DNA-binding domain superfamily/Winged helix DNA-binding domain"/>
    <property type="match status" value="1"/>
</dbReference>
<dbReference type="SMART" id="SM00419">
    <property type="entry name" value="HTH_CRP"/>
    <property type="match status" value="1"/>
</dbReference>
<dbReference type="Gene3D" id="2.60.120.10">
    <property type="entry name" value="Jelly Rolls"/>
    <property type="match status" value="1"/>
</dbReference>
<dbReference type="InterPro" id="IPR036388">
    <property type="entry name" value="WH-like_DNA-bd_sf"/>
</dbReference>
<dbReference type="PROSITE" id="PS51063">
    <property type="entry name" value="HTH_CRP_2"/>
    <property type="match status" value="1"/>
</dbReference>
<dbReference type="InterPro" id="IPR050397">
    <property type="entry name" value="Env_Response_Regulators"/>
</dbReference>
<keyword evidence="7" id="KW-1185">Reference proteome</keyword>
<proteinExistence type="predicted"/>
<dbReference type="Pfam" id="PF13545">
    <property type="entry name" value="HTH_Crp_2"/>
    <property type="match status" value="1"/>
</dbReference>
<evidence type="ECO:0000259" key="4">
    <source>
        <dbReference type="PROSITE" id="PS50042"/>
    </source>
</evidence>
<dbReference type="Pfam" id="PF00027">
    <property type="entry name" value="cNMP_binding"/>
    <property type="match status" value="1"/>
</dbReference>
<dbReference type="SMART" id="SM00100">
    <property type="entry name" value="cNMP"/>
    <property type="match status" value="1"/>
</dbReference>
<evidence type="ECO:0000256" key="2">
    <source>
        <dbReference type="ARBA" id="ARBA00023125"/>
    </source>
</evidence>
<name>A0A5D0GB99_9FLAO</name>